<dbReference type="PANTHER" id="PTHR15892">
    <property type="entry name" value="MITOCHONDRIAL RIBOSOMAL PROTEIN L30"/>
    <property type="match status" value="1"/>
</dbReference>
<gene>
    <name evidence="1" type="ORF">CBOVIS_LOCUS1025</name>
</gene>
<sequence length="185" mass="22208">MAKVIRNRWVYRPDNRWTRYLPRRNDAVKEHIYDMKIDEASENAPKLWMAWLYRNVSGEPKWTKERVEKIFGKDYKVGRMEIFRNSPLVNEELWTIKHLIEIRPVDFVNGEPSEDDIYSMKLHPNGKCEITETAHVSSYKQLKLFEETKQFTKRDIARDLARKEHRFQPIHEANVHTPSNITIVK</sequence>
<comment type="caution">
    <text evidence="1">The sequence shown here is derived from an EMBL/GenBank/DDBJ whole genome shotgun (WGS) entry which is preliminary data.</text>
</comment>
<evidence type="ECO:0000313" key="1">
    <source>
        <dbReference type="EMBL" id="CAB3397642.1"/>
    </source>
</evidence>
<protein>
    <recommendedName>
        <fullName evidence="3">39S ribosomal protein L30, mitochondrial</fullName>
    </recommendedName>
</protein>
<dbReference type="InterPro" id="IPR005996">
    <property type="entry name" value="Ribosomal_uL30_bac-type"/>
</dbReference>
<name>A0A8S1EJ06_9PELO</name>
<dbReference type="GO" id="GO:0015934">
    <property type="term" value="C:large ribosomal subunit"/>
    <property type="evidence" value="ECO:0007669"/>
    <property type="project" value="InterPro"/>
</dbReference>
<evidence type="ECO:0000313" key="2">
    <source>
        <dbReference type="Proteomes" id="UP000494206"/>
    </source>
</evidence>
<accession>A0A8S1EJ06</accession>
<dbReference type="OrthoDB" id="205514at2759"/>
<keyword evidence="2" id="KW-1185">Reference proteome</keyword>
<dbReference type="GO" id="GO:0003735">
    <property type="term" value="F:structural constituent of ribosome"/>
    <property type="evidence" value="ECO:0007669"/>
    <property type="project" value="InterPro"/>
</dbReference>
<dbReference type="PANTHER" id="PTHR15892:SF2">
    <property type="entry name" value="LARGE RIBOSOMAL SUBUNIT PROTEIN UL30M"/>
    <property type="match status" value="1"/>
</dbReference>
<organism evidence="1 2">
    <name type="scientific">Caenorhabditis bovis</name>
    <dbReference type="NCBI Taxonomy" id="2654633"/>
    <lineage>
        <taxon>Eukaryota</taxon>
        <taxon>Metazoa</taxon>
        <taxon>Ecdysozoa</taxon>
        <taxon>Nematoda</taxon>
        <taxon>Chromadorea</taxon>
        <taxon>Rhabditida</taxon>
        <taxon>Rhabditina</taxon>
        <taxon>Rhabditomorpha</taxon>
        <taxon>Rhabditoidea</taxon>
        <taxon>Rhabditidae</taxon>
        <taxon>Peloderinae</taxon>
        <taxon>Caenorhabditis</taxon>
    </lineage>
</organism>
<dbReference type="GO" id="GO:0005739">
    <property type="term" value="C:mitochondrion"/>
    <property type="evidence" value="ECO:0007669"/>
    <property type="project" value="TreeGrafter"/>
</dbReference>
<dbReference type="AlphaFoldDB" id="A0A8S1EJ06"/>
<proteinExistence type="predicted"/>
<dbReference type="EMBL" id="CADEPM010000001">
    <property type="protein sequence ID" value="CAB3397642.1"/>
    <property type="molecule type" value="Genomic_DNA"/>
</dbReference>
<dbReference type="Proteomes" id="UP000494206">
    <property type="component" value="Unassembled WGS sequence"/>
</dbReference>
<evidence type="ECO:0008006" key="3">
    <source>
        <dbReference type="Google" id="ProtNLM"/>
    </source>
</evidence>
<reference evidence="1 2" key="1">
    <citation type="submission" date="2020-04" db="EMBL/GenBank/DDBJ databases">
        <authorList>
            <person name="Laetsch R D."/>
            <person name="Stevens L."/>
            <person name="Kumar S."/>
            <person name="Blaxter L. M."/>
        </authorList>
    </citation>
    <scope>NUCLEOTIDE SEQUENCE [LARGE SCALE GENOMIC DNA]</scope>
</reference>
<dbReference type="GO" id="GO:0006412">
    <property type="term" value="P:translation"/>
    <property type="evidence" value="ECO:0007669"/>
    <property type="project" value="InterPro"/>
</dbReference>